<name>A0A5B2VXF3_9BACT</name>
<dbReference type="Gene3D" id="3.90.1150.200">
    <property type="match status" value="1"/>
</dbReference>
<dbReference type="Proteomes" id="UP000324611">
    <property type="component" value="Unassembled WGS sequence"/>
</dbReference>
<protein>
    <recommendedName>
        <fullName evidence="1">YdhG-like domain-containing protein</fullName>
    </recommendedName>
</protein>
<comment type="caution">
    <text evidence="2">The sequence shown here is derived from an EMBL/GenBank/DDBJ whole genome shotgun (WGS) entry which is preliminary data.</text>
</comment>
<sequence>MEHTDKRVDAYITKAAPFAQPILEHIRELVHKACPEATENIKWGMPFFEYKGVICGMAAFKQHCSINFWKGALLSDPHHLLEQGERTAMGQMGRITSLQDLPADRILLSYFKEAALLNEQDIKLAPKPAAKEKQDIPTPDDLQKALNKNKAAGKVFKEASYSFRKEYIMWITEAKTEATRTKRLETAVEWIAEGKGRNWKYEKK</sequence>
<reference evidence="2 3" key="1">
    <citation type="submission" date="2019-09" db="EMBL/GenBank/DDBJ databases">
        <title>Chitinophaga ginsengihumi sp. nov., isolated from soil of ginseng rhizosphere.</title>
        <authorList>
            <person name="Lee J."/>
        </authorList>
    </citation>
    <scope>NUCLEOTIDE SEQUENCE [LARGE SCALE GENOMIC DNA]</scope>
    <source>
        <strain evidence="2 3">BN140078</strain>
    </source>
</reference>
<organism evidence="2 3">
    <name type="scientific">Chitinophaga agrisoli</name>
    <dbReference type="NCBI Taxonomy" id="2607653"/>
    <lineage>
        <taxon>Bacteria</taxon>
        <taxon>Pseudomonadati</taxon>
        <taxon>Bacteroidota</taxon>
        <taxon>Chitinophagia</taxon>
        <taxon>Chitinophagales</taxon>
        <taxon>Chitinophagaceae</taxon>
        <taxon>Chitinophaga</taxon>
    </lineage>
</organism>
<dbReference type="EMBL" id="VUOC01000002">
    <property type="protein sequence ID" value="KAA2242927.1"/>
    <property type="molecule type" value="Genomic_DNA"/>
</dbReference>
<gene>
    <name evidence="2" type="ORF">F0L74_10400</name>
</gene>
<evidence type="ECO:0000259" key="1">
    <source>
        <dbReference type="Pfam" id="PF08818"/>
    </source>
</evidence>
<dbReference type="InterPro" id="IPR014922">
    <property type="entry name" value="YdhG-like"/>
</dbReference>
<feature type="domain" description="YdhG-like" evidence="1">
    <location>
        <begin position="20"/>
        <end position="114"/>
    </location>
</feature>
<evidence type="ECO:0000313" key="3">
    <source>
        <dbReference type="Proteomes" id="UP000324611"/>
    </source>
</evidence>
<proteinExistence type="predicted"/>
<dbReference type="Pfam" id="PF08818">
    <property type="entry name" value="DUF1801"/>
    <property type="match status" value="1"/>
</dbReference>
<evidence type="ECO:0000313" key="2">
    <source>
        <dbReference type="EMBL" id="KAA2242927.1"/>
    </source>
</evidence>
<dbReference type="Pfam" id="PF13376">
    <property type="entry name" value="OmdA"/>
    <property type="match status" value="1"/>
</dbReference>
<dbReference type="AlphaFoldDB" id="A0A5B2VXF3"/>
<accession>A0A5B2VXF3</accession>
<reference evidence="2 3" key="2">
    <citation type="submission" date="2019-09" db="EMBL/GenBank/DDBJ databases">
        <authorList>
            <person name="Jin C."/>
        </authorList>
    </citation>
    <scope>NUCLEOTIDE SEQUENCE [LARGE SCALE GENOMIC DNA]</scope>
    <source>
        <strain evidence="2 3">BN140078</strain>
    </source>
</reference>
<dbReference type="SUPFAM" id="SSF159888">
    <property type="entry name" value="YdhG-like"/>
    <property type="match status" value="1"/>
</dbReference>
<dbReference type="RefSeq" id="WP_149837802.1">
    <property type="nucleotide sequence ID" value="NZ_VUOC01000002.1"/>
</dbReference>
<keyword evidence="3" id="KW-1185">Reference proteome</keyword>